<dbReference type="EMBL" id="BEXT01000001">
    <property type="protein sequence ID" value="GBC60875.1"/>
    <property type="molecule type" value="Genomic_DNA"/>
</dbReference>
<evidence type="ECO:0000313" key="1">
    <source>
        <dbReference type="EMBL" id="GBC60875.1"/>
    </source>
</evidence>
<reference evidence="2" key="2">
    <citation type="submission" date="2019-01" db="EMBL/GenBank/DDBJ databases">
        <title>Genome sequence of Desulfonema ishimotonii strain Tokyo 01.</title>
        <authorList>
            <person name="Fukui M."/>
        </authorList>
    </citation>
    <scope>NUCLEOTIDE SEQUENCE [LARGE SCALE GENOMIC DNA]</scope>
    <source>
        <strain evidence="2">Tokyo 01</strain>
    </source>
</reference>
<proteinExistence type="predicted"/>
<evidence type="ECO:0008006" key="3">
    <source>
        <dbReference type="Google" id="ProtNLM"/>
    </source>
</evidence>
<gene>
    <name evidence="1" type="ORF">DENIS_1834</name>
</gene>
<organism evidence="1 2">
    <name type="scientific">Desulfonema ishimotonii</name>
    <dbReference type="NCBI Taxonomy" id="45657"/>
    <lineage>
        <taxon>Bacteria</taxon>
        <taxon>Pseudomonadati</taxon>
        <taxon>Thermodesulfobacteriota</taxon>
        <taxon>Desulfobacteria</taxon>
        <taxon>Desulfobacterales</taxon>
        <taxon>Desulfococcaceae</taxon>
        <taxon>Desulfonema</taxon>
    </lineage>
</organism>
<accession>A0A401FV88</accession>
<reference evidence="2" key="1">
    <citation type="submission" date="2017-11" db="EMBL/GenBank/DDBJ databases">
        <authorList>
            <person name="Watanabe M."/>
            <person name="Kojima H."/>
        </authorList>
    </citation>
    <scope>NUCLEOTIDE SEQUENCE [LARGE SCALE GENOMIC DNA]</scope>
    <source>
        <strain evidence="2">Tokyo 01</strain>
    </source>
</reference>
<name>A0A401FV88_9BACT</name>
<comment type="caution">
    <text evidence="1">The sequence shown here is derived from an EMBL/GenBank/DDBJ whole genome shotgun (WGS) entry which is preliminary data.</text>
</comment>
<keyword evidence="2" id="KW-1185">Reference proteome</keyword>
<dbReference type="Proteomes" id="UP000288096">
    <property type="component" value="Unassembled WGS sequence"/>
</dbReference>
<protein>
    <recommendedName>
        <fullName evidence="3">Transposase</fullName>
    </recommendedName>
</protein>
<dbReference type="AlphaFoldDB" id="A0A401FV88"/>
<sequence>MYQHYQGHVTQPLIAGQLRDIGIDISVGQISNILIGNKEVYHAEKEAILTAGLQISNYVGVDDTGCRHQGRNGYCTYVGNDLFAWSESTESKSRISFLKILRGVHGDYILTSGAIDYMADRKLPLNVLSEFSDLIGIAFRNETNGRRACRKCFGAWFQPSHGYPQ</sequence>
<evidence type="ECO:0000313" key="2">
    <source>
        <dbReference type="Proteomes" id="UP000288096"/>
    </source>
</evidence>